<dbReference type="InterPro" id="IPR052195">
    <property type="entry name" value="Bact_Alkyl/Aryl-Sulfatase"/>
</dbReference>
<dbReference type="PANTHER" id="PTHR43223:SF2">
    <property type="entry name" value="METALLO-BETA-LACTAMASE DOMAIN-CONTAINING PROTEIN"/>
    <property type="match status" value="1"/>
</dbReference>
<dbReference type="InterPro" id="IPR044097">
    <property type="entry name" value="Bds1/SdsA1_MBL-fold"/>
</dbReference>
<name>A0A8J1XSI7_OWEFU</name>
<accession>A0A8J1XSI7</accession>
<evidence type="ECO:0000256" key="4">
    <source>
        <dbReference type="ARBA" id="ARBA00033751"/>
    </source>
</evidence>
<dbReference type="OrthoDB" id="449487at2759"/>
<evidence type="ECO:0000313" key="6">
    <source>
        <dbReference type="Proteomes" id="UP000749559"/>
    </source>
</evidence>
<keyword evidence="6" id="KW-1185">Reference proteome</keyword>
<dbReference type="Proteomes" id="UP000749559">
    <property type="component" value="Unassembled WGS sequence"/>
</dbReference>
<dbReference type="Gene3D" id="1.25.40.880">
    <property type="entry name" value="Alkyl sulfatase, dimerisation domain"/>
    <property type="match status" value="1"/>
</dbReference>
<keyword evidence="3" id="KW-0862">Zinc</keyword>
<dbReference type="GO" id="GO:0018909">
    <property type="term" value="P:dodecyl sulfate metabolic process"/>
    <property type="evidence" value="ECO:0007669"/>
    <property type="project" value="InterPro"/>
</dbReference>
<dbReference type="GO" id="GO:0046983">
    <property type="term" value="F:protein dimerization activity"/>
    <property type="evidence" value="ECO:0007669"/>
    <property type="project" value="InterPro"/>
</dbReference>
<organism evidence="5 6">
    <name type="scientific">Owenia fusiformis</name>
    <name type="common">Polychaete worm</name>
    <dbReference type="NCBI Taxonomy" id="6347"/>
    <lineage>
        <taxon>Eukaryota</taxon>
        <taxon>Metazoa</taxon>
        <taxon>Spiralia</taxon>
        <taxon>Lophotrochozoa</taxon>
        <taxon>Annelida</taxon>
        <taxon>Polychaeta</taxon>
        <taxon>Sedentaria</taxon>
        <taxon>Canalipalpata</taxon>
        <taxon>Sabellida</taxon>
        <taxon>Oweniida</taxon>
        <taxon>Oweniidae</taxon>
        <taxon>Owenia</taxon>
    </lineage>
</organism>
<dbReference type="PANTHER" id="PTHR43223">
    <property type="entry name" value="ALKYL/ARYL-SULFATASE"/>
    <property type="match status" value="1"/>
</dbReference>
<dbReference type="SUPFAM" id="SSF55718">
    <property type="entry name" value="SCP-like"/>
    <property type="match status" value="1"/>
</dbReference>
<evidence type="ECO:0000313" key="5">
    <source>
        <dbReference type="EMBL" id="CAH1789668.1"/>
    </source>
</evidence>
<dbReference type="Pfam" id="PF14863">
    <property type="entry name" value="Alkyl_sulf_dimr"/>
    <property type="match status" value="1"/>
</dbReference>
<dbReference type="SUPFAM" id="SSF56281">
    <property type="entry name" value="Metallo-hydrolase/oxidoreductase"/>
    <property type="match status" value="1"/>
</dbReference>
<dbReference type="EMBL" id="CAIIXF020000007">
    <property type="protein sequence ID" value="CAH1789668.1"/>
    <property type="molecule type" value="Genomic_DNA"/>
</dbReference>
<comment type="similarity">
    <text evidence="4">Belongs to the metallo-beta-lactamase superfamily. Type III sulfatase family.</text>
</comment>
<keyword evidence="2" id="KW-0378">Hydrolase</keyword>
<evidence type="ECO:0000256" key="3">
    <source>
        <dbReference type="ARBA" id="ARBA00022833"/>
    </source>
</evidence>
<dbReference type="GO" id="GO:0046872">
    <property type="term" value="F:metal ion binding"/>
    <property type="evidence" value="ECO:0007669"/>
    <property type="project" value="UniProtKB-KW"/>
</dbReference>
<dbReference type="InterPro" id="IPR036527">
    <property type="entry name" value="SCP2_sterol-bd_dom_sf"/>
</dbReference>
<dbReference type="InterPro" id="IPR001279">
    <property type="entry name" value="Metallo-B-lactamas"/>
</dbReference>
<dbReference type="CDD" id="cd07710">
    <property type="entry name" value="arylsulfatase_Sdsa1-like_MBL-fold"/>
    <property type="match status" value="1"/>
</dbReference>
<dbReference type="InterPro" id="IPR036866">
    <property type="entry name" value="RibonucZ/Hydroxyglut_hydro"/>
</dbReference>
<dbReference type="Pfam" id="PF14864">
    <property type="entry name" value="Alkyl_sulf_C"/>
    <property type="match status" value="1"/>
</dbReference>
<keyword evidence="1" id="KW-0479">Metal-binding</keyword>
<proteinExistence type="inferred from homology"/>
<evidence type="ECO:0000256" key="2">
    <source>
        <dbReference type="ARBA" id="ARBA00022801"/>
    </source>
</evidence>
<dbReference type="InterPro" id="IPR029229">
    <property type="entry name" value="Alkyl_sulf_C"/>
</dbReference>
<dbReference type="InterPro" id="IPR029228">
    <property type="entry name" value="Alkyl_sulf_dimr"/>
</dbReference>
<dbReference type="GO" id="GO:0018741">
    <property type="term" value="F:linear primary-alkylsulfatase activity"/>
    <property type="evidence" value="ECO:0007669"/>
    <property type="project" value="InterPro"/>
</dbReference>
<dbReference type="SMART" id="SM00849">
    <property type="entry name" value="Lactamase_B"/>
    <property type="match status" value="1"/>
</dbReference>
<reference evidence="5" key="1">
    <citation type="submission" date="2022-03" db="EMBL/GenBank/DDBJ databases">
        <authorList>
            <person name="Martin C."/>
        </authorList>
    </citation>
    <scope>NUCLEOTIDE SEQUENCE</scope>
</reference>
<dbReference type="AlphaFoldDB" id="A0A8J1XSI7"/>
<comment type="caution">
    <text evidence="5">The sequence shown here is derived from an EMBL/GenBank/DDBJ whole genome shotgun (WGS) entry which is preliminary data.</text>
</comment>
<gene>
    <name evidence="5" type="ORF">OFUS_LOCUS14988</name>
</gene>
<dbReference type="InterPro" id="IPR038536">
    <property type="entry name" value="Alkyl/aryl-sulf_dimr_sf"/>
</dbReference>
<dbReference type="Pfam" id="PF00753">
    <property type="entry name" value="Lactamase_B"/>
    <property type="match status" value="1"/>
</dbReference>
<dbReference type="Gene3D" id="3.60.15.30">
    <property type="entry name" value="Metallo-beta-lactamase domain"/>
    <property type="match status" value="1"/>
</dbReference>
<dbReference type="Gene3D" id="3.30.1050.10">
    <property type="entry name" value="SCP2 sterol-binding domain"/>
    <property type="match status" value="1"/>
</dbReference>
<protein>
    <submittedName>
        <fullName evidence="5">Uncharacterized protein</fullName>
    </submittedName>
</protein>
<sequence>MIWKALIGVSTTAVIVAMVTRAWFVGQSRHDGANALKEWSNKPGEEKLKNHTKEFNNPIVRKVTDGVYVAIGFALANSIMLEAPEGLIIVDVTETVESGRNVLKAFREISDKPIKALIYTHNHADHTCGAKAFIEDPANPPDIWSHYTLPTQFKRVFTVVNHITYIRAMRQFGVFLEGRGHLNSGIGPRLGHSVEFGIVLPNRLMSSNDETITIAGLTLRLIHVPGETPDQICVWIPEKRVLLPADDIYKAFPNLYAIRGTPPRNTIDWVNSIDKMRHLRPQFLVPSHTKPLEGVEFIFKIFTDYRDAIQFVHDQTVRWINKGLYPDEIVERVHLPDNLAFNPFLQEFYGTVAWSVRGVFDSYIGWFSGDPVDLNPLSPRDKASRIVKLAGGTDAAVAAAMEAFQEDDLQWALELSSSVLITDASNAKAQEINIKALQGLGVRQTSPNARNYYLTRALERSGEIPTIAPNPVQRSSLVKIIPVNYIMDALSRRLKAEDAIGVNQTLVLHFPDTNTTFSLHLRNCVLEVTDYEVDGWDIKATMDEQIYREFAAKERSPGVAYAKGDMTVEGGILAFRKFMNYFDIE</sequence>
<evidence type="ECO:0000256" key="1">
    <source>
        <dbReference type="ARBA" id="ARBA00022723"/>
    </source>
</evidence>